<evidence type="ECO:0000259" key="3">
    <source>
        <dbReference type="PROSITE" id="PS51677"/>
    </source>
</evidence>
<dbReference type="Pfam" id="PF01522">
    <property type="entry name" value="Polysacc_deac_1"/>
    <property type="match status" value="1"/>
</dbReference>
<gene>
    <name evidence="4" type="ORF">JI741_08985</name>
</gene>
<accession>A0ABS1KPH5</accession>
<keyword evidence="5" id="KW-1185">Reference proteome</keyword>
<dbReference type="InterPro" id="IPR050248">
    <property type="entry name" value="Polysacc_deacetylase_ArnD"/>
</dbReference>
<evidence type="ECO:0000256" key="1">
    <source>
        <dbReference type="ARBA" id="ARBA00022723"/>
    </source>
</evidence>
<dbReference type="RefSeq" id="WP_202008703.1">
    <property type="nucleotide sequence ID" value="NZ_JAERRB010000002.1"/>
</dbReference>
<dbReference type="Proteomes" id="UP000613030">
    <property type="component" value="Unassembled WGS sequence"/>
</dbReference>
<dbReference type="PANTHER" id="PTHR10587">
    <property type="entry name" value="GLYCOSYL TRANSFERASE-RELATED"/>
    <property type="match status" value="1"/>
</dbReference>
<evidence type="ECO:0000313" key="5">
    <source>
        <dbReference type="Proteomes" id="UP000613030"/>
    </source>
</evidence>
<organism evidence="4 5">
    <name type="scientific">Chryseolinea lacunae</name>
    <dbReference type="NCBI Taxonomy" id="2801331"/>
    <lineage>
        <taxon>Bacteria</taxon>
        <taxon>Pseudomonadati</taxon>
        <taxon>Bacteroidota</taxon>
        <taxon>Cytophagia</taxon>
        <taxon>Cytophagales</taxon>
        <taxon>Fulvivirgaceae</taxon>
        <taxon>Chryseolinea</taxon>
    </lineage>
</organism>
<keyword evidence="1" id="KW-0479">Metal-binding</keyword>
<reference evidence="4 5" key="1">
    <citation type="submission" date="2021-01" db="EMBL/GenBank/DDBJ databases">
        <title>Chryseolinea sp. Jin1 Genome sequencing and assembly.</title>
        <authorList>
            <person name="Kim I."/>
        </authorList>
    </citation>
    <scope>NUCLEOTIDE SEQUENCE [LARGE SCALE GENOMIC DNA]</scope>
    <source>
        <strain evidence="4 5">Jin1</strain>
    </source>
</reference>
<proteinExistence type="predicted"/>
<keyword evidence="2" id="KW-0378">Hydrolase</keyword>
<dbReference type="PROSITE" id="PS51677">
    <property type="entry name" value="NODB"/>
    <property type="match status" value="1"/>
</dbReference>
<dbReference type="EMBL" id="JAERRB010000002">
    <property type="protein sequence ID" value="MBL0741354.1"/>
    <property type="molecule type" value="Genomic_DNA"/>
</dbReference>
<feature type="domain" description="NodB homology" evidence="3">
    <location>
        <begin position="25"/>
        <end position="209"/>
    </location>
</feature>
<name>A0ABS1KPH5_9BACT</name>
<dbReference type="InterPro" id="IPR002509">
    <property type="entry name" value="NODB_dom"/>
</dbReference>
<sequence length="212" mass="24402">MLHRTPFFLPMLYPSLTWRVEGARKELYLTFDDGPVPGPTEFVLETLAAYQAKATFFCIGDNVRKHPDIFRRIAAQGHVTANHTFNHMNGWKNNATDYKQNVQRCQEEMTLQAKPAHSVASRPLFRPPYGRITRNQILALQDFNIIMWDVLSVDYAKSLARERCLRNTVKATRAGSIIVFHDSLKAEKNMTYALPRLLDHFSALDFQFKTLA</sequence>
<dbReference type="PANTHER" id="PTHR10587:SF133">
    <property type="entry name" value="CHITIN DEACETYLASE 1-RELATED"/>
    <property type="match status" value="1"/>
</dbReference>
<dbReference type="InterPro" id="IPR011330">
    <property type="entry name" value="Glyco_hydro/deAcase_b/a-brl"/>
</dbReference>
<evidence type="ECO:0000313" key="4">
    <source>
        <dbReference type="EMBL" id="MBL0741354.1"/>
    </source>
</evidence>
<evidence type="ECO:0000256" key="2">
    <source>
        <dbReference type="ARBA" id="ARBA00022801"/>
    </source>
</evidence>
<dbReference type="Gene3D" id="3.20.20.370">
    <property type="entry name" value="Glycoside hydrolase/deacetylase"/>
    <property type="match status" value="1"/>
</dbReference>
<comment type="caution">
    <text evidence="4">The sequence shown here is derived from an EMBL/GenBank/DDBJ whole genome shotgun (WGS) entry which is preliminary data.</text>
</comment>
<dbReference type="SUPFAM" id="SSF88713">
    <property type="entry name" value="Glycoside hydrolase/deacetylase"/>
    <property type="match status" value="1"/>
</dbReference>
<dbReference type="CDD" id="cd10917">
    <property type="entry name" value="CE4_NodB_like_6s_7s"/>
    <property type="match status" value="1"/>
</dbReference>
<protein>
    <submittedName>
        <fullName evidence="4">Polysaccharide deacetylase family protein</fullName>
    </submittedName>
</protein>